<evidence type="ECO:0000256" key="1">
    <source>
        <dbReference type="SAM" id="MobiDB-lite"/>
    </source>
</evidence>
<keyword evidence="3" id="KW-1185">Reference proteome</keyword>
<dbReference type="InParanoid" id="A0A0C3NMH3"/>
<gene>
    <name evidence="2" type="ORF">M404DRAFT_1002530</name>
</gene>
<name>A0A0C3NMH3_PISTI</name>
<reference evidence="3" key="2">
    <citation type="submission" date="2015-01" db="EMBL/GenBank/DDBJ databases">
        <title>Evolutionary Origins and Diversification of the Mycorrhizal Mutualists.</title>
        <authorList>
            <consortium name="DOE Joint Genome Institute"/>
            <consortium name="Mycorrhizal Genomics Consortium"/>
            <person name="Kohler A."/>
            <person name="Kuo A."/>
            <person name="Nagy L.G."/>
            <person name="Floudas D."/>
            <person name="Copeland A."/>
            <person name="Barry K.W."/>
            <person name="Cichocki N."/>
            <person name="Veneault-Fourrey C."/>
            <person name="LaButti K."/>
            <person name="Lindquist E.A."/>
            <person name="Lipzen A."/>
            <person name="Lundell T."/>
            <person name="Morin E."/>
            <person name="Murat C."/>
            <person name="Riley R."/>
            <person name="Ohm R."/>
            <person name="Sun H."/>
            <person name="Tunlid A."/>
            <person name="Henrissat B."/>
            <person name="Grigoriev I.V."/>
            <person name="Hibbett D.S."/>
            <person name="Martin F."/>
        </authorList>
    </citation>
    <scope>NUCLEOTIDE SEQUENCE [LARGE SCALE GENOMIC DNA]</scope>
    <source>
        <strain evidence="3">Marx 270</strain>
    </source>
</reference>
<protein>
    <submittedName>
        <fullName evidence="2">Uncharacterized protein</fullName>
    </submittedName>
</protein>
<dbReference type="Proteomes" id="UP000054217">
    <property type="component" value="Unassembled WGS sequence"/>
</dbReference>
<evidence type="ECO:0000313" key="3">
    <source>
        <dbReference type="Proteomes" id="UP000054217"/>
    </source>
</evidence>
<proteinExistence type="predicted"/>
<dbReference type="EMBL" id="KN831983">
    <property type="protein sequence ID" value="KIO02100.1"/>
    <property type="molecule type" value="Genomic_DNA"/>
</dbReference>
<organism evidence="2 3">
    <name type="scientific">Pisolithus tinctorius Marx 270</name>
    <dbReference type="NCBI Taxonomy" id="870435"/>
    <lineage>
        <taxon>Eukaryota</taxon>
        <taxon>Fungi</taxon>
        <taxon>Dikarya</taxon>
        <taxon>Basidiomycota</taxon>
        <taxon>Agaricomycotina</taxon>
        <taxon>Agaricomycetes</taxon>
        <taxon>Agaricomycetidae</taxon>
        <taxon>Boletales</taxon>
        <taxon>Sclerodermatineae</taxon>
        <taxon>Pisolithaceae</taxon>
        <taxon>Pisolithus</taxon>
    </lineage>
</organism>
<accession>A0A0C3NMH3</accession>
<dbReference type="AlphaFoldDB" id="A0A0C3NMH3"/>
<feature type="region of interest" description="Disordered" evidence="1">
    <location>
        <begin position="1"/>
        <end position="30"/>
    </location>
</feature>
<reference evidence="2 3" key="1">
    <citation type="submission" date="2014-04" db="EMBL/GenBank/DDBJ databases">
        <authorList>
            <consortium name="DOE Joint Genome Institute"/>
            <person name="Kuo A."/>
            <person name="Kohler A."/>
            <person name="Costa M.D."/>
            <person name="Nagy L.G."/>
            <person name="Floudas D."/>
            <person name="Copeland A."/>
            <person name="Barry K.W."/>
            <person name="Cichocki N."/>
            <person name="Veneault-Fourrey C."/>
            <person name="LaButti K."/>
            <person name="Lindquist E.A."/>
            <person name="Lipzen A."/>
            <person name="Lundell T."/>
            <person name="Morin E."/>
            <person name="Murat C."/>
            <person name="Sun H."/>
            <person name="Tunlid A."/>
            <person name="Henrissat B."/>
            <person name="Grigoriev I.V."/>
            <person name="Hibbett D.S."/>
            <person name="Martin F."/>
            <person name="Nordberg H.P."/>
            <person name="Cantor M.N."/>
            <person name="Hua S.X."/>
        </authorList>
    </citation>
    <scope>NUCLEOTIDE SEQUENCE [LARGE SCALE GENOMIC DNA]</scope>
    <source>
        <strain evidence="2 3">Marx 270</strain>
    </source>
</reference>
<feature type="compositionally biased region" description="Low complexity" evidence="1">
    <location>
        <begin position="20"/>
        <end position="30"/>
    </location>
</feature>
<evidence type="ECO:0000313" key="2">
    <source>
        <dbReference type="EMBL" id="KIO02100.1"/>
    </source>
</evidence>
<sequence>MIEVPSRSRTSHAPGRNIQSSSSSMSVEMTGLSSTRSTVFVHGLGFSSKAVPRLYRISSHPVEHGDEYSGVRIKNNIET</sequence>
<dbReference type="HOGENOM" id="CLU_2606981_0_0_1"/>